<proteinExistence type="predicted"/>
<name>A0A7W6JD65_9CAUL</name>
<dbReference type="EMBL" id="JACIDM010000001">
    <property type="protein sequence ID" value="MBB4081972.1"/>
    <property type="molecule type" value="Genomic_DNA"/>
</dbReference>
<sequence length="110" mass="11976">MTRTSLLRRIAPVAAVVLLAAVAPAAPAFAGTSEEDHVAAREALRRGEILPLARILAITARHVPGDVIDVELDREDGQWRYEVKVLTSTGRVREVKLNARDGAVLEIEDE</sequence>
<keyword evidence="1" id="KW-0732">Signal</keyword>
<gene>
    <name evidence="3" type="ORF">GGR12_000811</name>
</gene>
<dbReference type="Pfam" id="PF03413">
    <property type="entry name" value="PepSY"/>
    <property type="match status" value="1"/>
</dbReference>
<keyword evidence="4" id="KW-1185">Reference proteome</keyword>
<reference evidence="3 4" key="1">
    <citation type="submission" date="2020-08" db="EMBL/GenBank/DDBJ databases">
        <title>Genomic Encyclopedia of Type Strains, Phase IV (KMG-IV): sequencing the most valuable type-strain genomes for metagenomic binning, comparative biology and taxonomic classification.</title>
        <authorList>
            <person name="Goeker M."/>
        </authorList>
    </citation>
    <scope>NUCLEOTIDE SEQUENCE [LARGE SCALE GENOMIC DNA]</scope>
    <source>
        <strain evidence="3 4">DSM 23960</strain>
    </source>
</reference>
<evidence type="ECO:0000259" key="2">
    <source>
        <dbReference type="Pfam" id="PF03413"/>
    </source>
</evidence>
<organism evidence="3 4">
    <name type="scientific">Brevundimonas lenta</name>
    <dbReference type="NCBI Taxonomy" id="424796"/>
    <lineage>
        <taxon>Bacteria</taxon>
        <taxon>Pseudomonadati</taxon>
        <taxon>Pseudomonadota</taxon>
        <taxon>Alphaproteobacteria</taxon>
        <taxon>Caulobacterales</taxon>
        <taxon>Caulobacteraceae</taxon>
        <taxon>Brevundimonas</taxon>
    </lineage>
</organism>
<evidence type="ECO:0000313" key="4">
    <source>
        <dbReference type="Proteomes" id="UP000529946"/>
    </source>
</evidence>
<dbReference type="InterPro" id="IPR025711">
    <property type="entry name" value="PepSY"/>
</dbReference>
<dbReference type="Proteomes" id="UP000529946">
    <property type="component" value="Unassembled WGS sequence"/>
</dbReference>
<dbReference type="RefSeq" id="WP_183203108.1">
    <property type="nucleotide sequence ID" value="NZ_BAAAER010000004.1"/>
</dbReference>
<protein>
    <submittedName>
        <fullName evidence="3">Putative membrane protein YkoI</fullName>
    </submittedName>
</protein>
<feature type="signal peptide" evidence="1">
    <location>
        <begin position="1"/>
        <end position="30"/>
    </location>
</feature>
<dbReference type="Gene3D" id="3.10.450.40">
    <property type="match status" value="1"/>
</dbReference>
<accession>A0A7W6JD65</accession>
<evidence type="ECO:0000313" key="3">
    <source>
        <dbReference type="EMBL" id="MBB4081972.1"/>
    </source>
</evidence>
<evidence type="ECO:0000256" key="1">
    <source>
        <dbReference type="SAM" id="SignalP"/>
    </source>
</evidence>
<feature type="chain" id="PRO_5030551367" evidence="1">
    <location>
        <begin position="31"/>
        <end position="110"/>
    </location>
</feature>
<comment type="caution">
    <text evidence="3">The sequence shown here is derived from an EMBL/GenBank/DDBJ whole genome shotgun (WGS) entry which is preliminary data.</text>
</comment>
<dbReference type="AlphaFoldDB" id="A0A7W6JD65"/>
<feature type="domain" description="PepSY" evidence="2">
    <location>
        <begin position="50"/>
        <end position="108"/>
    </location>
</feature>